<dbReference type="OrthoDB" id="9803627at2"/>
<dbReference type="EMBL" id="SSOC01000006">
    <property type="protein sequence ID" value="THF63134.1"/>
    <property type="molecule type" value="Genomic_DNA"/>
</dbReference>
<reference evidence="2 3" key="1">
    <citation type="submission" date="2019-04" db="EMBL/GenBank/DDBJ databases">
        <title>Azoarcus nasutitermitis sp. nov. isolated from termite nest.</title>
        <authorList>
            <person name="Lin S.-Y."/>
            <person name="Hameed A."/>
            <person name="Hsu Y.-H."/>
            <person name="Young C.-C."/>
        </authorList>
    </citation>
    <scope>NUCLEOTIDE SEQUENCE [LARGE SCALE GENOMIC DNA]</scope>
    <source>
        <strain evidence="2 3">CC-YHH838</strain>
    </source>
</reference>
<dbReference type="AlphaFoldDB" id="A0A4S4ATD8"/>
<gene>
    <name evidence="2" type="ORF">E6C76_17995</name>
</gene>
<comment type="caution">
    <text evidence="2">The sequence shown here is derived from an EMBL/GenBank/DDBJ whole genome shotgun (WGS) entry which is preliminary data.</text>
</comment>
<keyword evidence="2" id="KW-0808">Transferase</keyword>
<dbReference type="Pfam" id="PF04230">
    <property type="entry name" value="PS_pyruv_trans"/>
    <property type="match status" value="1"/>
</dbReference>
<dbReference type="InterPro" id="IPR007345">
    <property type="entry name" value="Polysacch_pyruvyl_Trfase"/>
</dbReference>
<evidence type="ECO:0000313" key="2">
    <source>
        <dbReference type="EMBL" id="THF63134.1"/>
    </source>
</evidence>
<protein>
    <submittedName>
        <fullName evidence="2">Polysaccharide pyruvyl transferase family protein</fullName>
    </submittedName>
</protein>
<organism evidence="2 3">
    <name type="scientific">Pseudothauera nasutitermitis</name>
    <dbReference type="NCBI Taxonomy" id="2565930"/>
    <lineage>
        <taxon>Bacteria</taxon>
        <taxon>Pseudomonadati</taxon>
        <taxon>Pseudomonadota</taxon>
        <taxon>Betaproteobacteria</taxon>
        <taxon>Rhodocyclales</taxon>
        <taxon>Zoogloeaceae</taxon>
        <taxon>Pseudothauera</taxon>
    </lineage>
</organism>
<dbReference type="GO" id="GO:0016740">
    <property type="term" value="F:transferase activity"/>
    <property type="evidence" value="ECO:0007669"/>
    <property type="project" value="UniProtKB-KW"/>
</dbReference>
<proteinExistence type="predicted"/>
<dbReference type="Proteomes" id="UP000308430">
    <property type="component" value="Unassembled WGS sequence"/>
</dbReference>
<dbReference type="RefSeq" id="WP_136349614.1">
    <property type="nucleotide sequence ID" value="NZ_SSOC01000006.1"/>
</dbReference>
<sequence>MVLKLYWCRGKGRDDPGQCNFGDFLSPLIVEMAAGRAVEYAPIHKADMMAIGSIMNREVKARRLLLPRRLHVWGSGTDAPGRAFSARHHYHAVRGSHTRDQITGEGFSAVALGDPGLLANEWWSGRPRPGKRYTLGVIPHYVDRDDAAVQRVAMQPGVRIIDVYWPVEDVLKAIQECHFILSSSMHGLIVADAFGIPNRRVVLSQGMISDFKFVDYYSAFGLAEPASLTAGDLAGATAASAERLVGEYLRPGLDGIKRGLLSAFPSL</sequence>
<accession>A0A4S4ATD8</accession>
<evidence type="ECO:0000259" key="1">
    <source>
        <dbReference type="Pfam" id="PF04230"/>
    </source>
</evidence>
<feature type="domain" description="Polysaccharide pyruvyl transferase" evidence="1">
    <location>
        <begin position="84"/>
        <end position="198"/>
    </location>
</feature>
<keyword evidence="3" id="KW-1185">Reference proteome</keyword>
<name>A0A4S4ATD8_9RHOO</name>
<evidence type="ECO:0000313" key="3">
    <source>
        <dbReference type="Proteomes" id="UP000308430"/>
    </source>
</evidence>